<evidence type="ECO:0000313" key="10">
    <source>
        <dbReference type="Proteomes" id="UP000683429"/>
    </source>
</evidence>
<dbReference type="PANTHER" id="PTHR43027">
    <property type="entry name" value="DOXORUBICIN RESISTANCE ABC TRANSPORTER PERMEASE PROTEIN DRRC-RELATED"/>
    <property type="match status" value="1"/>
</dbReference>
<keyword evidence="3 5" id="KW-1133">Transmembrane helix</keyword>
<gene>
    <name evidence="7" type="ORF">KP014_07680</name>
    <name evidence="8" type="ORF">SAMN04487895_11011</name>
</gene>
<dbReference type="RefSeq" id="WP_090834379.1">
    <property type="nucleotide sequence ID" value="NZ_CP076607.1"/>
</dbReference>
<dbReference type="InterPro" id="IPR013525">
    <property type="entry name" value="ABC2_TM"/>
</dbReference>
<comment type="similarity">
    <text evidence="5">Belongs to the ABC-2 integral membrane protein family.</text>
</comment>
<dbReference type="GO" id="GO:0140359">
    <property type="term" value="F:ABC-type transporter activity"/>
    <property type="evidence" value="ECO:0007669"/>
    <property type="project" value="InterPro"/>
</dbReference>
<dbReference type="OrthoDB" id="9788252at2"/>
<dbReference type="InterPro" id="IPR052902">
    <property type="entry name" value="ABC-2_transporter"/>
</dbReference>
<keyword evidence="5" id="KW-0813">Transport</keyword>
<dbReference type="InterPro" id="IPR047817">
    <property type="entry name" value="ABC2_TM_bact-type"/>
</dbReference>
<comment type="subcellular location">
    <subcellularLocation>
        <location evidence="5">Cell membrane</location>
        <topology evidence="5">Multi-pass membrane protein</topology>
    </subcellularLocation>
    <subcellularLocation>
        <location evidence="1">Membrane</location>
        <topology evidence="1">Multi-pass membrane protein</topology>
    </subcellularLocation>
</comment>
<evidence type="ECO:0000259" key="6">
    <source>
        <dbReference type="PROSITE" id="PS51012"/>
    </source>
</evidence>
<keyword evidence="5" id="KW-1003">Cell membrane</keyword>
<evidence type="ECO:0000313" key="9">
    <source>
        <dbReference type="Proteomes" id="UP000198809"/>
    </source>
</evidence>
<keyword evidence="4 5" id="KW-0472">Membrane</keyword>
<name>A0A1H8RN56_9BACL</name>
<evidence type="ECO:0000313" key="7">
    <source>
        <dbReference type="EMBL" id="QWU17058.1"/>
    </source>
</evidence>
<dbReference type="EMBL" id="CP076607">
    <property type="protein sequence ID" value="QWU17058.1"/>
    <property type="molecule type" value="Genomic_DNA"/>
</dbReference>
<dbReference type="GO" id="GO:0043190">
    <property type="term" value="C:ATP-binding cassette (ABC) transporter complex"/>
    <property type="evidence" value="ECO:0007669"/>
    <property type="project" value="InterPro"/>
</dbReference>
<proteinExistence type="inferred from homology"/>
<evidence type="ECO:0000256" key="4">
    <source>
        <dbReference type="ARBA" id="ARBA00023136"/>
    </source>
</evidence>
<dbReference type="PROSITE" id="PS51012">
    <property type="entry name" value="ABC_TM2"/>
    <property type="match status" value="1"/>
</dbReference>
<dbReference type="Proteomes" id="UP000198809">
    <property type="component" value="Unassembled WGS sequence"/>
</dbReference>
<keyword evidence="10" id="KW-1185">Reference proteome</keyword>
<sequence>MSTGAQVMKLFVAQLKTMFREKAVWFWNLFFPIILMVLFMVIFGGGGDGGDFKAKVALVNPVPSASSDSLEAGLRKIPVFEWKSEQAVDSAQADTWVKDKDVDAAIVLPENGNSGDIRLIVNTENESNATTQAIRGILDQYVQRASFAAAGIEPAYRLQTSSVSSSSKDLSSVDFLMTGMIALSVAQAGLFGMVDMVEIRRSGLLKRLRMTPLRMGLYGLAGMMVRFVLSFVQIVLLSVIGIFGFGANLDLNIPVLIIAFFVGVLAFNALGYLISSFSKSIESYMGVANITSFLMMFISGVFFATSSLPDWLKPVTQVLPLTYFVEGMRDGMVYGSGLFSSSFWIGIGILALWGVAAFSIGALIYRKGKVEVR</sequence>
<feature type="transmembrane region" description="Helical" evidence="5">
    <location>
        <begin position="215"/>
        <end position="245"/>
    </location>
</feature>
<feature type="transmembrane region" description="Helical" evidence="5">
    <location>
        <begin position="251"/>
        <end position="274"/>
    </location>
</feature>
<accession>A0A1H8RN56</accession>
<evidence type="ECO:0000256" key="3">
    <source>
        <dbReference type="ARBA" id="ARBA00022989"/>
    </source>
</evidence>
<dbReference type="Pfam" id="PF12698">
    <property type="entry name" value="ABC2_membrane_3"/>
    <property type="match status" value="1"/>
</dbReference>
<feature type="transmembrane region" description="Helical" evidence="5">
    <location>
        <begin position="343"/>
        <end position="365"/>
    </location>
</feature>
<evidence type="ECO:0000256" key="5">
    <source>
        <dbReference type="RuleBase" id="RU361157"/>
    </source>
</evidence>
<dbReference type="STRING" id="1333845.SAMN04487895_11011"/>
<evidence type="ECO:0000256" key="1">
    <source>
        <dbReference type="ARBA" id="ARBA00004141"/>
    </source>
</evidence>
<dbReference type="Proteomes" id="UP000683429">
    <property type="component" value="Chromosome"/>
</dbReference>
<evidence type="ECO:0000313" key="8">
    <source>
        <dbReference type="EMBL" id="SEO67614.1"/>
    </source>
</evidence>
<dbReference type="PANTHER" id="PTHR43027:SF1">
    <property type="entry name" value="DOXORUBICIN RESISTANCE ABC TRANSPORTER PERMEASE PROTEIN DRRC-RELATED"/>
    <property type="match status" value="1"/>
</dbReference>
<dbReference type="InterPro" id="IPR000412">
    <property type="entry name" value="ABC_2_transport"/>
</dbReference>
<feature type="transmembrane region" description="Helical" evidence="5">
    <location>
        <begin position="175"/>
        <end position="194"/>
    </location>
</feature>
<feature type="domain" description="ABC transmembrane type-2" evidence="6">
    <location>
        <begin position="135"/>
        <end position="368"/>
    </location>
</feature>
<evidence type="ECO:0000256" key="2">
    <source>
        <dbReference type="ARBA" id="ARBA00022692"/>
    </source>
</evidence>
<dbReference type="EMBL" id="FODH01000010">
    <property type="protein sequence ID" value="SEO67614.1"/>
    <property type="molecule type" value="Genomic_DNA"/>
</dbReference>
<keyword evidence="2 5" id="KW-0812">Transmembrane</keyword>
<feature type="transmembrane region" description="Helical" evidence="5">
    <location>
        <begin position="24"/>
        <end position="43"/>
    </location>
</feature>
<dbReference type="AlphaFoldDB" id="A0A1H8RN56"/>
<feature type="transmembrane region" description="Helical" evidence="5">
    <location>
        <begin position="286"/>
        <end position="305"/>
    </location>
</feature>
<reference evidence="8 9" key="1">
    <citation type="submission" date="2016-10" db="EMBL/GenBank/DDBJ databases">
        <authorList>
            <person name="de Groot N.N."/>
        </authorList>
    </citation>
    <scope>NUCLEOTIDE SEQUENCE [LARGE SCALE GENOMIC DNA]</scope>
    <source>
        <strain evidence="8 9">CGMCC 1.10238</strain>
    </source>
</reference>
<protein>
    <recommendedName>
        <fullName evidence="5">Transport permease protein</fullName>
    </recommendedName>
</protein>
<reference evidence="7 10" key="2">
    <citation type="submission" date="2021-06" db="EMBL/GenBank/DDBJ databases">
        <title>Whole genome sequence of Paenibacillus sophorae DSM23020 for comparative genomics.</title>
        <authorList>
            <person name="Kim M.-J."/>
            <person name="Lee G."/>
            <person name="Shin J.-H."/>
        </authorList>
    </citation>
    <scope>NUCLEOTIDE SEQUENCE [LARGE SCALE GENOMIC DNA]</scope>
    <source>
        <strain evidence="7 10">DSM 23020</strain>
    </source>
</reference>
<organism evidence="8 9">
    <name type="scientific">Paenibacillus sophorae</name>
    <dbReference type="NCBI Taxonomy" id="1333845"/>
    <lineage>
        <taxon>Bacteria</taxon>
        <taxon>Bacillati</taxon>
        <taxon>Bacillota</taxon>
        <taxon>Bacilli</taxon>
        <taxon>Bacillales</taxon>
        <taxon>Paenibacillaceae</taxon>
        <taxon>Paenibacillus</taxon>
    </lineage>
</organism>
<dbReference type="PRINTS" id="PR00164">
    <property type="entry name" value="ABC2TRNSPORT"/>
</dbReference>